<dbReference type="InterPro" id="IPR036908">
    <property type="entry name" value="RlpA-like_sf"/>
</dbReference>
<dbReference type="PANTHER" id="PTHR31836">
    <property type="match status" value="1"/>
</dbReference>
<keyword evidence="4" id="KW-1185">Reference proteome</keyword>
<evidence type="ECO:0000313" key="3">
    <source>
        <dbReference type="EMBL" id="ROV89676.1"/>
    </source>
</evidence>
<evidence type="ECO:0008006" key="5">
    <source>
        <dbReference type="Google" id="ProtNLM"/>
    </source>
</evidence>
<accession>A0A423VFH0</accession>
<evidence type="ECO:0000256" key="1">
    <source>
        <dbReference type="ARBA" id="ARBA00022729"/>
    </source>
</evidence>
<reference evidence="3 4" key="1">
    <citation type="submission" date="2015-09" db="EMBL/GenBank/DDBJ databases">
        <title>Host preference determinants of Valsa canker pathogens revealed by comparative genomics.</title>
        <authorList>
            <person name="Yin Z."/>
            <person name="Huang L."/>
        </authorList>
    </citation>
    <scope>NUCLEOTIDE SEQUENCE [LARGE SCALE GENOMIC DNA]</scope>
    <source>
        <strain evidence="3 4">YSFL</strain>
    </source>
</reference>
<dbReference type="CDD" id="cd22191">
    <property type="entry name" value="DPBB_RlpA_EXP_N-like"/>
    <property type="match status" value="1"/>
</dbReference>
<evidence type="ECO:0000313" key="4">
    <source>
        <dbReference type="Proteomes" id="UP000284375"/>
    </source>
</evidence>
<evidence type="ECO:0000256" key="2">
    <source>
        <dbReference type="SAM" id="SignalP"/>
    </source>
</evidence>
<organism evidence="3 4">
    <name type="scientific">Cytospora chrysosperma</name>
    <name type="common">Cytospora canker fungus</name>
    <name type="synonym">Sphaeria chrysosperma</name>
    <dbReference type="NCBI Taxonomy" id="252740"/>
    <lineage>
        <taxon>Eukaryota</taxon>
        <taxon>Fungi</taxon>
        <taxon>Dikarya</taxon>
        <taxon>Ascomycota</taxon>
        <taxon>Pezizomycotina</taxon>
        <taxon>Sordariomycetes</taxon>
        <taxon>Sordariomycetidae</taxon>
        <taxon>Diaporthales</taxon>
        <taxon>Cytosporaceae</taxon>
        <taxon>Cytospora</taxon>
    </lineage>
</organism>
<name>A0A423VFH0_CYTCH</name>
<dbReference type="InterPro" id="IPR051477">
    <property type="entry name" value="Expansin_CellWall"/>
</dbReference>
<gene>
    <name evidence="3" type="ORF">VSDG_08095</name>
</gene>
<comment type="caution">
    <text evidence="3">The sequence shown here is derived from an EMBL/GenBank/DDBJ whole genome shotgun (WGS) entry which is preliminary data.</text>
</comment>
<protein>
    <recommendedName>
        <fullName evidence="5">RlpA-like protein double-psi beta-barrel domain-containing protein</fullName>
    </recommendedName>
</protein>
<dbReference type="STRING" id="252740.A0A423VFH0"/>
<dbReference type="Gene3D" id="2.40.40.10">
    <property type="entry name" value="RlpA-like domain"/>
    <property type="match status" value="1"/>
</dbReference>
<feature type="signal peptide" evidence="2">
    <location>
        <begin position="1"/>
        <end position="17"/>
    </location>
</feature>
<dbReference type="Proteomes" id="UP000284375">
    <property type="component" value="Unassembled WGS sequence"/>
</dbReference>
<dbReference type="PANTHER" id="PTHR31836:SF28">
    <property type="entry name" value="SRCR DOMAIN-CONTAINING PROTEIN-RELATED"/>
    <property type="match status" value="1"/>
</dbReference>
<keyword evidence="1 2" id="KW-0732">Signal</keyword>
<dbReference type="EMBL" id="LJZO01000056">
    <property type="protein sequence ID" value="ROV89676.1"/>
    <property type="molecule type" value="Genomic_DNA"/>
</dbReference>
<sequence length="132" mass="13664">MFYATTILTAFLSIAAAAPHAAPRDGSSSGSLTWYTEGLGLTPTACGTIRTVTEHIAALSPEDYGTYANPNDSPVCGKTINIHGPNGNTVQATVADRCAGCSTGDVDVTPTVFELLGFAQGVGRVQISWDLE</sequence>
<dbReference type="SUPFAM" id="SSF50685">
    <property type="entry name" value="Barwin-like endoglucanases"/>
    <property type="match status" value="1"/>
</dbReference>
<proteinExistence type="predicted"/>
<dbReference type="AlphaFoldDB" id="A0A423VFH0"/>
<feature type="chain" id="PRO_5019332844" description="RlpA-like protein double-psi beta-barrel domain-containing protein" evidence="2">
    <location>
        <begin position="18"/>
        <end position="132"/>
    </location>
</feature>
<dbReference type="OrthoDB" id="406505at2759"/>